<reference evidence="1" key="1">
    <citation type="submission" date="2014-05" db="EMBL/GenBank/DDBJ databases">
        <authorList>
            <person name="Chronopoulou M."/>
        </authorList>
    </citation>
    <scope>NUCLEOTIDE SEQUENCE</scope>
    <source>
        <tissue evidence="1">Whole organism</tissue>
    </source>
</reference>
<sequence>MEIYSRKVIPSRFSITNSMESQSKEVLSKIKKAPKNLKGRVYFLHWTKLQRLDSDP</sequence>
<protein>
    <submittedName>
        <fullName evidence="1">Uncharacterized protein</fullName>
    </submittedName>
</protein>
<accession>A0A0K2UKH4</accession>
<dbReference type="EMBL" id="HACA01021032">
    <property type="protein sequence ID" value="CDW38393.1"/>
    <property type="molecule type" value="Transcribed_RNA"/>
</dbReference>
<name>A0A0K2UKH4_LEPSM</name>
<evidence type="ECO:0000313" key="1">
    <source>
        <dbReference type="EMBL" id="CDW38392.1"/>
    </source>
</evidence>
<organism evidence="1">
    <name type="scientific">Lepeophtheirus salmonis</name>
    <name type="common">Salmon louse</name>
    <name type="synonym">Caligus salmonis</name>
    <dbReference type="NCBI Taxonomy" id="72036"/>
    <lineage>
        <taxon>Eukaryota</taxon>
        <taxon>Metazoa</taxon>
        <taxon>Ecdysozoa</taxon>
        <taxon>Arthropoda</taxon>
        <taxon>Crustacea</taxon>
        <taxon>Multicrustacea</taxon>
        <taxon>Hexanauplia</taxon>
        <taxon>Copepoda</taxon>
        <taxon>Siphonostomatoida</taxon>
        <taxon>Caligidae</taxon>
        <taxon>Lepeophtheirus</taxon>
    </lineage>
</organism>
<proteinExistence type="predicted"/>
<dbReference type="AlphaFoldDB" id="A0A0K2UKH4"/>
<dbReference type="EMBL" id="HACA01021031">
    <property type="protein sequence ID" value="CDW38392.1"/>
    <property type="molecule type" value="Transcribed_RNA"/>
</dbReference>